<dbReference type="AlphaFoldDB" id="A0AAX4IET2"/>
<evidence type="ECO:0000313" key="3">
    <source>
        <dbReference type="Proteomes" id="UP001322277"/>
    </source>
</evidence>
<dbReference type="KEGG" id="cdet:87943393"/>
<organism evidence="2 3">
    <name type="scientific">Colletotrichum destructivum</name>
    <dbReference type="NCBI Taxonomy" id="34406"/>
    <lineage>
        <taxon>Eukaryota</taxon>
        <taxon>Fungi</taxon>
        <taxon>Dikarya</taxon>
        <taxon>Ascomycota</taxon>
        <taxon>Pezizomycotina</taxon>
        <taxon>Sordariomycetes</taxon>
        <taxon>Hypocreomycetidae</taxon>
        <taxon>Glomerellales</taxon>
        <taxon>Glomerellaceae</taxon>
        <taxon>Colletotrichum</taxon>
        <taxon>Colletotrichum destructivum species complex</taxon>
    </lineage>
</organism>
<reference evidence="3" key="1">
    <citation type="journal article" date="2023" name="bioRxiv">
        <title>Complete genome of the Medicago anthracnose fungus, Colletotrichum destructivum, reveals a mini-chromosome-like region within a core chromosome.</title>
        <authorList>
            <person name="Lapalu N."/>
            <person name="Simon A."/>
            <person name="Lu A."/>
            <person name="Plaumann P.-L."/>
            <person name="Amselem J."/>
            <person name="Pigne S."/>
            <person name="Auger A."/>
            <person name="Koch C."/>
            <person name="Dallery J.-F."/>
            <person name="O'Connell R.J."/>
        </authorList>
    </citation>
    <scope>NUCLEOTIDE SEQUENCE [LARGE SCALE GENOMIC DNA]</scope>
    <source>
        <strain evidence="3">CBS 520.97</strain>
    </source>
</reference>
<evidence type="ECO:0000256" key="1">
    <source>
        <dbReference type="SAM" id="MobiDB-lite"/>
    </source>
</evidence>
<feature type="region of interest" description="Disordered" evidence="1">
    <location>
        <begin position="1"/>
        <end position="20"/>
    </location>
</feature>
<accession>A0AAX4IET2</accession>
<gene>
    <name evidence="2" type="ORF">CDEST_06890</name>
</gene>
<sequence length="103" mass="11768">MPSDREQHRSTNGPAETRLTSTISLKATMTTGKRQVTALPYTAVPNIHTRIPCLSPNSCRYREQQPPTSFDHPRNPTFLCRKQTDHAYIKQNPNAYATKQTWL</sequence>
<name>A0AAX4IET2_9PEZI</name>
<proteinExistence type="predicted"/>
<keyword evidence="3" id="KW-1185">Reference proteome</keyword>
<dbReference type="Proteomes" id="UP001322277">
    <property type="component" value="Chromosome 4"/>
</dbReference>
<protein>
    <submittedName>
        <fullName evidence="2">Uncharacterized protein</fullName>
    </submittedName>
</protein>
<dbReference type="RefSeq" id="XP_062779100.1">
    <property type="nucleotide sequence ID" value="XM_062923049.1"/>
</dbReference>
<evidence type="ECO:0000313" key="2">
    <source>
        <dbReference type="EMBL" id="WQF81876.1"/>
    </source>
</evidence>
<feature type="compositionally biased region" description="Polar residues" evidence="1">
    <location>
        <begin position="10"/>
        <end position="20"/>
    </location>
</feature>
<dbReference type="EMBL" id="CP137308">
    <property type="protein sequence ID" value="WQF81876.1"/>
    <property type="molecule type" value="Genomic_DNA"/>
</dbReference>
<dbReference type="GeneID" id="87943393"/>